<evidence type="ECO:0000256" key="1">
    <source>
        <dbReference type="ARBA" id="ARBA00006612"/>
    </source>
</evidence>
<gene>
    <name evidence="8" type="primary">LOC101845044</name>
</gene>
<dbReference type="InterPro" id="IPR029003">
    <property type="entry name" value="CENP-S/Mhf1"/>
</dbReference>
<evidence type="ECO:0000256" key="5">
    <source>
        <dbReference type="ARBA" id="ARBA00023204"/>
    </source>
</evidence>
<comment type="similarity">
    <text evidence="1">Belongs to the TAF9 family. CENP-S/MHF1 subfamily.</text>
</comment>
<dbReference type="RefSeq" id="XP_005109635.1">
    <property type="nucleotide sequence ID" value="XM_005109578.3"/>
</dbReference>
<evidence type="ECO:0000256" key="4">
    <source>
        <dbReference type="ARBA" id="ARBA00023125"/>
    </source>
</evidence>
<dbReference type="CDD" id="cd22919">
    <property type="entry name" value="HFD_CENP-S"/>
    <property type="match status" value="1"/>
</dbReference>
<keyword evidence="5" id="KW-0234">DNA repair</keyword>
<feature type="region of interest" description="Disordered" evidence="6">
    <location>
        <begin position="101"/>
        <end position="136"/>
    </location>
</feature>
<dbReference type="Proteomes" id="UP000694888">
    <property type="component" value="Unplaced"/>
</dbReference>
<sequence length="136" mass="15626">MQRQGDEGSSAMDLNHEQRLKAATYYSIKQISKEVEEDMEVSFNPQILALLNESLHRQTESWAIDLENFAKHAKRTDVNLADVRLLARRNNTLLAHIDSLIEEMNATETENKQQKDGKKERGKKRKATSEVDPDEC</sequence>
<protein>
    <recommendedName>
        <fullName evidence="2">Centromere protein S</fullName>
    </recommendedName>
</protein>
<dbReference type="SUPFAM" id="SSF47113">
    <property type="entry name" value="Histone-fold"/>
    <property type="match status" value="1"/>
</dbReference>
<dbReference type="Gene3D" id="1.10.20.10">
    <property type="entry name" value="Histone, subunit A"/>
    <property type="match status" value="1"/>
</dbReference>
<keyword evidence="7" id="KW-1185">Reference proteome</keyword>
<keyword evidence="3" id="KW-0227">DNA damage</keyword>
<keyword evidence="4" id="KW-0238">DNA-binding</keyword>
<dbReference type="InterPro" id="IPR009072">
    <property type="entry name" value="Histone-fold"/>
</dbReference>
<organism evidence="7 8">
    <name type="scientific">Aplysia californica</name>
    <name type="common">California sea hare</name>
    <dbReference type="NCBI Taxonomy" id="6500"/>
    <lineage>
        <taxon>Eukaryota</taxon>
        <taxon>Metazoa</taxon>
        <taxon>Spiralia</taxon>
        <taxon>Lophotrochozoa</taxon>
        <taxon>Mollusca</taxon>
        <taxon>Gastropoda</taxon>
        <taxon>Heterobranchia</taxon>
        <taxon>Euthyneura</taxon>
        <taxon>Tectipleura</taxon>
        <taxon>Aplysiida</taxon>
        <taxon>Aplysioidea</taxon>
        <taxon>Aplysiidae</taxon>
        <taxon>Aplysia</taxon>
    </lineage>
</organism>
<proteinExistence type="inferred from homology"/>
<dbReference type="PANTHER" id="PTHR22980:SF0">
    <property type="entry name" value="CENTROMERE PROTEIN S"/>
    <property type="match status" value="1"/>
</dbReference>
<name>A0ABM0K649_APLCA</name>
<dbReference type="Pfam" id="PF15630">
    <property type="entry name" value="CENP-S"/>
    <property type="match status" value="1"/>
</dbReference>
<reference evidence="8" key="1">
    <citation type="submission" date="2025-08" db="UniProtKB">
        <authorList>
            <consortium name="RefSeq"/>
        </authorList>
    </citation>
    <scope>IDENTIFICATION</scope>
</reference>
<feature type="compositionally biased region" description="Basic and acidic residues" evidence="6">
    <location>
        <begin position="109"/>
        <end position="119"/>
    </location>
</feature>
<evidence type="ECO:0000256" key="6">
    <source>
        <dbReference type="SAM" id="MobiDB-lite"/>
    </source>
</evidence>
<dbReference type="PANTHER" id="PTHR22980">
    <property type="entry name" value="CORTISTATIN"/>
    <property type="match status" value="1"/>
</dbReference>
<evidence type="ECO:0000256" key="2">
    <source>
        <dbReference type="ARBA" id="ARBA00016400"/>
    </source>
</evidence>
<evidence type="ECO:0000256" key="3">
    <source>
        <dbReference type="ARBA" id="ARBA00022763"/>
    </source>
</evidence>
<evidence type="ECO:0000313" key="8">
    <source>
        <dbReference type="RefSeq" id="XP_005109635.1"/>
    </source>
</evidence>
<evidence type="ECO:0000313" key="7">
    <source>
        <dbReference type="Proteomes" id="UP000694888"/>
    </source>
</evidence>
<dbReference type="GeneID" id="101845044"/>
<accession>A0ABM0K649</accession>